<evidence type="ECO:0000256" key="1">
    <source>
        <dbReference type="ARBA" id="ARBA00022737"/>
    </source>
</evidence>
<feature type="region of interest" description="Disordered" evidence="2">
    <location>
        <begin position="157"/>
        <end position="197"/>
    </location>
</feature>
<sequence>MAEGQVENIVKQGYLRRHNSSSNRLSGLFKRQEGNKWFVLTVRQGSPYLEQYDADVHVFSRAPLHSYYLGHCTAVRSKGSTDPPTFCVVCPDKIIELVAATRTQMLDWVSTTESCLVDLGIIKKETAEHVYSVCPAVVRKPKVSKEVLEERESEVLMRAANRETPSTSAATPAASDIGEQEEHRGNHTVDRRSLRENEYTTSLVEGASAMNPKPRAAVRSLTLKESNSNHSASNGSSPPVRPRQSVKQALASNADTDVLPPPLPNRHVPAKSGTASPSPAYASTETLKTPVQQNTESSTDSDFVPPEVIAQLSKKRTEDLNPFTQSSDILMNPPYVTRNKSDAATGVSEIKMSDQDISIKSIPALQIQPDSSKLDLDEDEIFSHHIKTPSSSISSVSLCSDSEQPLEFDFGKPATDIQENEYSLLPFHSGASALPTGDLNASYAQVPSMAFKSADALEDHLMKPIPLPRHVLTKQECLEDNALQQPFDEDMISGSSGEYKSEVEGATTLNGPERDSCDHQDFKDDKQKSLRDENENCYGLICDVSASASCLLPSSFIPPLPPRYDSLPESPKSHKKIEAGSNQFHPASDIISQSQDQNAPPLPLPRRNYLSVKSHSVGYANAFNDSYDLEIPPMPPRRKGPLCSQSTNHNKEEADFDTPPALPSRTAQSFFIKRPQLTNHASSDITKQQTSAVPTAVESDNGYEAGANGPSGLSRKMLLDRAHSLHTVVSLKQTQAEILQSEISMPSLTLTLTQKSGHGLALVDWNGLPCIVGWNQRDFPSLHGKLHIGDQLISVNGVKVSSVDIAQKLLRGATSPKITVMLHRMPFAKVFAIRRDAEGQSLGIKREGGTGEIVYVDPNGLAAQHGLSPYATGVVSELRCNWFITEINNRPVSLFYKENEIEHRLCAVGREISIVVQPSDFIHEIRRQFKKFKNYKSFIAQ</sequence>
<dbReference type="InterPro" id="IPR036034">
    <property type="entry name" value="PDZ_sf"/>
</dbReference>
<dbReference type="EMBL" id="BLXT01008609">
    <property type="protein sequence ID" value="GFO50451.1"/>
    <property type="molecule type" value="Genomic_DNA"/>
</dbReference>
<dbReference type="SMART" id="SM00228">
    <property type="entry name" value="PDZ"/>
    <property type="match status" value="2"/>
</dbReference>
<evidence type="ECO:0000313" key="4">
    <source>
        <dbReference type="EMBL" id="GFO50451.1"/>
    </source>
</evidence>
<accession>A0AAV4E258</accession>
<feature type="compositionally biased region" description="Polar residues" evidence="2">
    <location>
        <begin position="245"/>
        <end position="255"/>
    </location>
</feature>
<dbReference type="PANTHER" id="PTHR12345">
    <property type="entry name" value="SYNTENIN RELATED"/>
    <property type="match status" value="1"/>
</dbReference>
<feature type="region of interest" description="Disordered" evidence="2">
    <location>
        <begin position="630"/>
        <end position="664"/>
    </location>
</feature>
<protein>
    <submittedName>
        <fullName evidence="4">Syntenin-2</fullName>
    </submittedName>
</protein>
<feature type="region of interest" description="Disordered" evidence="2">
    <location>
        <begin position="488"/>
        <end position="530"/>
    </location>
</feature>
<feature type="domain" description="PDZ" evidence="3">
    <location>
        <begin position="840"/>
        <end position="920"/>
    </location>
</feature>
<feature type="compositionally biased region" description="Basic and acidic residues" evidence="2">
    <location>
        <begin position="512"/>
        <end position="530"/>
    </location>
</feature>
<gene>
    <name evidence="4" type="ORF">PoB_007695600</name>
</gene>
<dbReference type="InterPro" id="IPR001478">
    <property type="entry name" value="PDZ"/>
</dbReference>
<dbReference type="PANTHER" id="PTHR12345:SF11">
    <property type="entry name" value="FI13065P"/>
    <property type="match status" value="1"/>
</dbReference>
<keyword evidence="1" id="KW-0677">Repeat</keyword>
<evidence type="ECO:0000256" key="2">
    <source>
        <dbReference type="SAM" id="MobiDB-lite"/>
    </source>
</evidence>
<feature type="compositionally biased region" description="Low complexity" evidence="2">
    <location>
        <begin position="164"/>
        <end position="175"/>
    </location>
</feature>
<reference evidence="4 5" key="1">
    <citation type="journal article" date="2021" name="Elife">
        <title>Chloroplast acquisition without the gene transfer in kleptoplastic sea slugs, Plakobranchus ocellatus.</title>
        <authorList>
            <person name="Maeda T."/>
            <person name="Takahashi S."/>
            <person name="Yoshida T."/>
            <person name="Shimamura S."/>
            <person name="Takaki Y."/>
            <person name="Nagai Y."/>
            <person name="Toyoda A."/>
            <person name="Suzuki Y."/>
            <person name="Arimoto A."/>
            <person name="Ishii H."/>
            <person name="Satoh N."/>
            <person name="Nishiyama T."/>
            <person name="Hasebe M."/>
            <person name="Maruyama T."/>
            <person name="Minagawa J."/>
            <person name="Obokata J."/>
            <person name="Shigenobu S."/>
        </authorList>
    </citation>
    <scope>NUCLEOTIDE SEQUENCE [LARGE SCALE GENOMIC DNA]</scope>
</reference>
<evidence type="ECO:0000313" key="5">
    <source>
        <dbReference type="Proteomes" id="UP000735302"/>
    </source>
</evidence>
<proteinExistence type="predicted"/>
<keyword evidence="5" id="KW-1185">Reference proteome</keyword>
<name>A0AAV4E258_9GAST</name>
<feature type="compositionally biased region" description="Polar residues" evidence="2">
    <location>
        <begin position="273"/>
        <end position="301"/>
    </location>
</feature>
<dbReference type="Proteomes" id="UP000735302">
    <property type="component" value="Unassembled WGS sequence"/>
</dbReference>
<feature type="region of interest" description="Disordered" evidence="2">
    <location>
        <begin position="222"/>
        <end position="303"/>
    </location>
</feature>
<dbReference type="SUPFAM" id="SSF50729">
    <property type="entry name" value="PH domain-like"/>
    <property type="match status" value="1"/>
</dbReference>
<dbReference type="InterPro" id="IPR051230">
    <property type="entry name" value="APP-Binding"/>
</dbReference>
<feature type="compositionally biased region" description="Basic and acidic residues" evidence="2">
    <location>
        <begin position="180"/>
        <end position="197"/>
    </location>
</feature>
<dbReference type="GO" id="GO:0005737">
    <property type="term" value="C:cytoplasm"/>
    <property type="evidence" value="ECO:0007669"/>
    <property type="project" value="TreeGrafter"/>
</dbReference>
<organism evidence="4 5">
    <name type="scientific">Plakobranchus ocellatus</name>
    <dbReference type="NCBI Taxonomy" id="259542"/>
    <lineage>
        <taxon>Eukaryota</taxon>
        <taxon>Metazoa</taxon>
        <taxon>Spiralia</taxon>
        <taxon>Lophotrochozoa</taxon>
        <taxon>Mollusca</taxon>
        <taxon>Gastropoda</taxon>
        <taxon>Heterobranchia</taxon>
        <taxon>Euthyneura</taxon>
        <taxon>Panpulmonata</taxon>
        <taxon>Sacoglossa</taxon>
        <taxon>Placobranchoidea</taxon>
        <taxon>Plakobranchidae</taxon>
        <taxon>Plakobranchus</taxon>
    </lineage>
</organism>
<feature type="compositionally biased region" description="Low complexity" evidence="2">
    <location>
        <begin position="226"/>
        <end position="237"/>
    </location>
</feature>
<dbReference type="SUPFAM" id="SSF50156">
    <property type="entry name" value="PDZ domain-like"/>
    <property type="match status" value="1"/>
</dbReference>
<dbReference type="InterPro" id="IPR011993">
    <property type="entry name" value="PH-like_dom_sf"/>
</dbReference>
<comment type="caution">
    <text evidence="4">The sequence shown here is derived from an EMBL/GenBank/DDBJ whole genome shotgun (WGS) entry which is preliminary data.</text>
</comment>
<dbReference type="AlphaFoldDB" id="A0AAV4E258"/>
<dbReference type="GO" id="GO:0005886">
    <property type="term" value="C:plasma membrane"/>
    <property type="evidence" value="ECO:0007669"/>
    <property type="project" value="TreeGrafter"/>
</dbReference>
<dbReference type="Gene3D" id="2.30.29.30">
    <property type="entry name" value="Pleckstrin-homology domain (PH domain)/Phosphotyrosine-binding domain (PTB)"/>
    <property type="match status" value="1"/>
</dbReference>
<feature type="domain" description="PDZ" evidence="3">
    <location>
        <begin position="756"/>
        <end position="826"/>
    </location>
</feature>
<evidence type="ECO:0000259" key="3">
    <source>
        <dbReference type="SMART" id="SM00228"/>
    </source>
</evidence>